<keyword evidence="2" id="KW-0678">Repressor</keyword>
<keyword evidence="5" id="KW-0539">Nucleus</keyword>
<feature type="domain" description="OVATE" evidence="6">
    <location>
        <begin position="1"/>
        <end position="43"/>
    </location>
</feature>
<evidence type="ECO:0000256" key="1">
    <source>
        <dbReference type="ARBA" id="ARBA00004123"/>
    </source>
</evidence>
<reference evidence="7" key="1">
    <citation type="submission" date="2019-07" db="EMBL/GenBank/DDBJ databases">
        <authorList>
            <person name="Dittberner H."/>
        </authorList>
    </citation>
    <scope>NUCLEOTIDE SEQUENCE [LARGE SCALE GENOMIC DNA]</scope>
</reference>
<evidence type="ECO:0000313" key="7">
    <source>
        <dbReference type="EMBL" id="VVB05480.1"/>
    </source>
</evidence>
<comment type="subcellular location">
    <subcellularLocation>
        <location evidence="1">Nucleus</location>
    </subcellularLocation>
</comment>
<dbReference type="EMBL" id="CABITT030000005">
    <property type="protein sequence ID" value="VVB05480.1"/>
    <property type="molecule type" value="Genomic_DNA"/>
</dbReference>
<gene>
    <name evidence="7" type="ORF">ANE_LOCUS15924</name>
</gene>
<dbReference type="GO" id="GO:0045892">
    <property type="term" value="P:negative regulation of DNA-templated transcription"/>
    <property type="evidence" value="ECO:0007669"/>
    <property type="project" value="UniProtKB-ARBA"/>
</dbReference>
<proteinExistence type="predicted"/>
<name>A0A565BVW8_9BRAS</name>
<dbReference type="AlphaFoldDB" id="A0A565BVW8"/>
<accession>A0A565BVW8</accession>
<evidence type="ECO:0000313" key="8">
    <source>
        <dbReference type="Proteomes" id="UP000489600"/>
    </source>
</evidence>
<comment type="caution">
    <text evidence="7">The sequence shown here is derived from an EMBL/GenBank/DDBJ whole genome shotgun (WGS) entry which is preliminary data.</text>
</comment>
<dbReference type="NCBIfam" id="TIGR01568">
    <property type="entry name" value="A_thal_3678"/>
    <property type="match status" value="1"/>
</dbReference>
<evidence type="ECO:0000256" key="5">
    <source>
        <dbReference type="ARBA" id="ARBA00023242"/>
    </source>
</evidence>
<keyword evidence="8" id="KW-1185">Reference proteome</keyword>
<organism evidence="7 8">
    <name type="scientific">Arabis nemorensis</name>
    <dbReference type="NCBI Taxonomy" id="586526"/>
    <lineage>
        <taxon>Eukaryota</taxon>
        <taxon>Viridiplantae</taxon>
        <taxon>Streptophyta</taxon>
        <taxon>Embryophyta</taxon>
        <taxon>Tracheophyta</taxon>
        <taxon>Spermatophyta</taxon>
        <taxon>Magnoliopsida</taxon>
        <taxon>eudicotyledons</taxon>
        <taxon>Gunneridae</taxon>
        <taxon>Pentapetalae</taxon>
        <taxon>rosids</taxon>
        <taxon>malvids</taxon>
        <taxon>Brassicales</taxon>
        <taxon>Brassicaceae</taxon>
        <taxon>Arabideae</taxon>
        <taxon>Arabis</taxon>
    </lineage>
</organism>
<dbReference type="PROSITE" id="PS51754">
    <property type="entry name" value="OVATE"/>
    <property type="match status" value="1"/>
</dbReference>
<dbReference type="Proteomes" id="UP000489600">
    <property type="component" value="Unassembled WGS sequence"/>
</dbReference>
<keyword evidence="4" id="KW-0804">Transcription</keyword>
<evidence type="ECO:0000256" key="4">
    <source>
        <dbReference type="ARBA" id="ARBA00023163"/>
    </source>
</evidence>
<dbReference type="GO" id="GO:0005634">
    <property type="term" value="C:nucleus"/>
    <property type="evidence" value="ECO:0007669"/>
    <property type="project" value="UniProtKB-SubCell"/>
</dbReference>
<evidence type="ECO:0000259" key="6">
    <source>
        <dbReference type="PROSITE" id="PS51754"/>
    </source>
</evidence>
<dbReference type="OrthoDB" id="689823at2759"/>
<keyword evidence="3" id="KW-0805">Transcription regulation</keyword>
<sequence>MVEAHALHHDWRSLEKLLFWFLKVNVKTSHKYIFAAFVDLLLGLSKNVAGESNSNVVVEYPSSPISFYTSYSSSSDETSSTSVGFLPGNTISEKSKGVVCCLSSLFEMEEKVKDSIDLNGYV</sequence>
<evidence type="ECO:0000256" key="3">
    <source>
        <dbReference type="ARBA" id="ARBA00023015"/>
    </source>
</evidence>
<dbReference type="InterPro" id="IPR006458">
    <property type="entry name" value="Ovate_C"/>
</dbReference>
<protein>
    <recommendedName>
        <fullName evidence="6">OVATE domain-containing protein</fullName>
    </recommendedName>
</protein>
<dbReference type="Pfam" id="PF04844">
    <property type="entry name" value="Ovate"/>
    <property type="match status" value="1"/>
</dbReference>
<evidence type="ECO:0000256" key="2">
    <source>
        <dbReference type="ARBA" id="ARBA00022491"/>
    </source>
</evidence>